<comment type="caution">
    <text evidence="1">The sequence shown here is derived from an EMBL/GenBank/DDBJ whole genome shotgun (WGS) entry which is preliminary data.</text>
</comment>
<evidence type="ECO:0000313" key="2">
    <source>
        <dbReference type="Proteomes" id="UP000566985"/>
    </source>
</evidence>
<dbReference type="GeneID" id="57345512"/>
<dbReference type="Pfam" id="PF06763">
    <property type="entry name" value="Minor_tail_Z"/>
    <property type="match status" value="1"/>
</dbReference>
<proteinExistence type="predicted"/>
<dbReference type="AlphaFoldDB" id="A0A7Y6TS37"/>
<dbReference type="EMBL" id="JABWPM010000008">
    <property type="protein sequence ID" value="NUY96809.1"/>
    <property type="molecule type" value="Genomic_DNA"/>
</dbReference>
<sequence length="187" mass="21287">MQGLKQALSNLHNLDRQLVPKAVAQAVNRMARRVITRSTRRVAKETGVPQKLVRQRVRLRLATSGHRNPAARLLVNRGDLPAINLGTARLQLSRRKSVSARQGSVLKIGRFTFRHAFIQQLANGRWHVLQRTGRGRYPVQVVKIPLSGPLTRSYQEESRQLTEADMPRELAAALKQQLRLYLKKRVL</sequence>
<name>A0A7Y6TS37_9GAMM</name>
<dbReference type="RefSeq" id="WP_069728681.1">
    <property type="nucleotide sequence ID" value="NZ_JABWPE010000009.1"/>
</dbReference>
<reference evidence="1 2" key="1">
    <citation type="submission" date="2020-05" db="EMBL/GenBank/DDBJ databases">
        <title>Whole Genome Sequences of Enterobacteriales Associated with the International Space Station.</title>
        <authorList>
            <person name="Bharadwaj A."/>
            <person name="Daudu R."/>
            <person name="Singh N."/>
            <person name="Wood J."/>
            <person name="Debieu M."/>
            <person name="Mason C."/>
            <person name="Wang C."/>
            <person name="Venkateswaran K."/>
        </authorList>
    </citation>
    <scope>NUCLEOTIDE SEQUENCE [LARGE SCALE GENOMIC DNA]</scope>
    <source>
        <strain evidence="1 2">IF5SW-B1</strain>
    </source>
</reference>
<dbReference type="Proteomes" id="UP000566985">
    <property type="component" value="Unassembled WGS sequence"/>
</dbReference>
<gene>
    <name evidence="1" type="ORF">HU668_10090</name>
</gene>
<dbReference type="PIRSF" id="PIRSF004395">
    <property type="entry name" value="Tail_Z"/>
    <property type="match status" value="1"/>
</dbReference>
<accession>A0A7Y6TS37</accession>
<evidence type="ECO:0000313" key="1">
    <source>
        <dbReference type="EMBL" id="NUY96809.1"/>
    </source>
</evidence>
<dbReference type="InterPro" id="IPR010633">
    <property type="entry name" value="Phage_lambda_GpZ"/>
</dbReference>
<organism evidence="1 2">
    <name type="scientific">Pantoea brenneri</name>
    <dbReference type="NCBI Taxonomy" id="472694"/>
    <lineage>
        <taxon>Bacteria</taxon>
        <taxon>Pseudomonadati</taxon>
        <taxon>Pseudomonadota</taxon>
        <taxon>Gammaproteobacteria</taxon>
        <taxon>Enterobacterales</taxon>
        <taxon>Erwiniaceae</taxon>
        <taxon>Pantoea</taxon>
    </lineage>
</organism>
<protein>
    <submittedName>
        <fullName evidence="1">Phage tail protein</fullName>
    </submittedName>
</protein>